<dbReference type="PANTHER" id="PTHR12771">
    <property type="entry name" value="ENGULFMENT AND CELL MOTILITY"/>
    <property type="match status" value="1"/>
</dbReference>
<dbReference type="Pfam" id="PF04727">
    <property type="entry name" value="ELMO_CED12"/>
    <property type="match status" value="1"/>
</dbReference>
<dbReference type="Proteomes" id="UP001515480">
    <property type="component" value="Unassembled WGS sequence"/>
</dbReference>
<dbReference type="AlphaFoldDB" id="A0AB34K956"/>
<gene>
    <name evidence="2" type="ORF">AB1Y20_000840</name>
</gene>
<sequence length="279" mass="30912">MAVSHKSHAAMDSSPLLRLGGASPAELAARVVDEVHHALLLKATEPFDASRASHADALAALWSHAFPDEPYPDDGRSVLWTKLGFQSLHPASDFRGAGYLGLEHLLKYVAGVGPNAYFEVGSDFPLALASLSCTAMLCRYFSFNRTLIFPGCDKYEASAEMIRNLCVLQAQSPEYDLLQVLHVTLLRHLAWTWSHMRGEQAMLLDFPFAQSATYKHLHDALTRTPRPWQLRTLIAMLERAEPFSEGSCFISPPAVLTALWIMAARLACMSAYAPEKKRQ</sequence>
<reference evidence="2 3" key="1">
    <citation type="journal article" date="2024" name="Science">
        <title>Giant polyketide synthase enzymes in the biosynthesis of giant marine polyether toxins.</title>
        <authorList>
            <person name="Fallon T.R."/>
            <person name="Shende V.V."/>
            <person name="Wierzbicki I.H."/>
            <person name="Pendleton A.L."/>
            <person name="Watervoot N.F."/>
            <person name="Auber R.P."/>
            <person name="Gonzalez D.J."/>
            <person name="Wisecaver J.H."/>
            <person name="Moore B.S."/>
        </authorList>
    </citation>
    <scope>NUCLEOTIDE SEQUENCE [LARGE SCALE GENOMIC DNA]</scope>
    <source>
        <strain evidence="2 3">12B1</strain>
    </source>
</reference>
<evidence type="ECO:0000313" key="3">
    <source>
        <dbReference type="Proteomes" id="UP001515480"/>
    </source>
</evidence>
<evidence type="ECO:0000259" key="1">
    <source>
        <dbReference type="PROSITE" id="PS51335"/>
    </source>
</evidence>
<dbReference type="PROSITE" id="PS51335">
    <property type="entry name" value="ELMO"/>
    <property type="match status" value="1"/>
</dbReference>
<name>A0AB34K956_PRYPA</name>
<comment type="caution">
    <text evidence="2">The sequence shown here is derived from an EMBL/GenBank/DDBJ whole genome shotgun (WGS) entry which is preliminary data.</text>
</comment>
<dbReference type="InterPro" id="IPR050868">
    <property type="entry name" value="ELMO_domain-containing"/>
</dbReference>
<accession>A0AB34K956</accession>
<feature type="domain" description="ELMO" evidence="1">
    <location>
        <begin position="53"/>
        <end position="221"/>
    </location>
</feature>
<protein>
    <recommendedName>
        <fullName evidence="1">ELMO domain-containing protein</fullName>
    </recommendedName>
</protein>
<keyword evidence="3" id="KW-1185">Reference proteome</keyword>
<organism evidence="2 3">
    <name type="scientific">Prymnesium parvum</name>
    <name type="common">Toxic golden alga</name>
    <dbReference type="NCBI Taxonomy" id="97485"/>
    <lineage>
        <taxon>Eukaryota</taxon>
        <taxon>Haptista</taxon>
        <taxon>Haptophyta</taxon>
        <taxon>Prymnesiophyceae</taxon>
        <taxon>Prymnesiales</taxon>
        <taxon>Prymnesiaceae</taxon>
        <taxon>Prymnesium</taxon>
    </lineage>
</organism>
<dbReference type="InterPro" id="IPR006816">
    <property type="entry name" value="ELMO_dom"/>
</dbReference>
<dbReference type="PANTHER" id="PTHR12771:SF56">
    <property type="entry name" value="CED-12"/>
    <property type="match status" value="1"/>
</dbReference>
<evidence type="ECO:0000313" key="2">
    <source>
        <dbReference type="EMBL" id="KAL1529912.1"/>
    </source>
</evidence>
<proteinExistence type="predicted"/>
<dbReference type="EMBL" id="JBGBPQ010000001">
    <property type="protein sequence ID" value="KAL1529912.1"/>
    <property type="molecule type" value="Genomic_DNA"/>
</dbReference>